<keyword evidence="2" id="KW-1185">Reference proteome</keyword>
<dbReference type="Proteomes" id="UP000031971">
    <property type="component" value="Unassembled WGS sequence"/>
</dbReference>
<gene>
    <name evidence="1" type="ORF">CCC_03595</name>
</gene>
<organism evidence="1 2">
    <name type="scientific">Paramagnetospirillum magnetotacticum MS-1</name>
    <dbReference type="NCBI Taxonomy" id="272627"/>
    <lineage>
        <taxon>Bacteria</taxon>
        <taxon>Pseudomonadati</taxon>
        <taxon>Pseudomonadota</taxon>
        <taxon>Alphaproteobacteria</taxon>
        <taxon>Rhodospirillales</taxon>
        <taxon>Magnetospirillaceae</taxon>
        <taxon>Paramagnetospirillum</taxon>
    </lineage>
</organism>
<evidence type="ECO:0000313" key="1">
    <source>
        <dbReference type="EMBL" id="KIL98312.1"/>
    </source>
</evidence>
<reference evidence="1 2" key="1">
    <citation type="submission" date="2015-01" db="EMBL/GenBank/DDBJ databases">
        <title>Genome Sequence of Magnetospirillum magnetotacticum Strain MS-1.</title>
        <authorList>
            <person name="Marinov G.K."/>
            <person name="Smalley M.D."/>
            <person name="DeSalvo G."/>
        </authorList>
    </citation>
    <scope>NUCLEOTIDE SEQUENCE [LARGE SCALE GENOMIC DNA]</scope>
    <source>
        <strain evidence="1 2">MS-1</strain>
    </source>
</reference>
<sequence>MGGVLHNKASRYSHQNRCVFSINNGLQHILHRSQHFSCTIDLLCTSFYVQYSLGAPL</sequence>
<proteinExistence type="predicted"/>
<name>A0A0C2U9Z9_PARME</name>
<evidence type="ECO:0000313" key="2">
    <source>
        <dbReference type="Proteomes" id="UP000031971"/>
    </source>
</evidence>
<comment type="caution">
    <text evidence="1">The sequence shown here is derived from an EMBL/GenBank/DDBJ whole genome shotgun (WGS) entry which is preliminary data.</text>
</comment>
<dbReference type="STRING" id="272627.CCC_03595"/>
<dbReference type="EMBL" id="JXSL01000028">
    <property type="protein sequence ID" value="KIL98312.1"/>
    <property type="molecule type" value="Genomic_DNA"/>
</dbReference>
<protein>
    <submittedName>
        <fullName evidence="1">Uncharacterized protein</fullName>
    </submittedName>
</protein>
<accession>A0A0C2U9Z9</accession>
<dbReference type="AlphaFoldDB" id="A0A0C2U9Z9"/>